<feature type="compositionally biased region" description="Polar residues" evidence="1">
    <location>
        <begin position="435"/>
        <end position="444"/>
    </location>
</feature>
<gene>
    <name evidence="2" type="ORF">MRATA1EN1_LOCUS29896</name>
</gene>
<evidence type="ECO:0000313" key="3">
    <source>
        <dbReference type="Proteomes" id="UP001176941"/>
    </source>
</evidence>
<reference evidence="2" key="1">
    <citation type="submission" date="2023-04" db="EMBL/GenBank/DDBJ databases">
        <authorList>
            <consortium name="ELIXIR-Norway"/>
        </authorList>
    </citation>
    <scope>NUCLEOTIDE SEQUENCE [LARGE SCALE GENOMIC DNA]</scope>
</reference>
<dbReference type="Proteomes" id="UP001176941">
    <property type="component" value="Chromosome X"/>
</dbReference>
<accession>A0ABN9A4Q8</accession>
<evidence type="ECO:0000313" key="2">
    <source>
        <dbReference type="EMBL" id="CAI9180934.1"/>
    </source>
</evidence>
<dbReference type="EMBL" id="OX460343">
    <property type="protein sequence ID" value="CAI9180934.1"/>
    <property type="molecule type" value="Genomic_DNA"/>
</dbReference>
<organism evidence="2 3">
    <name type="scientific">Rangifer tarandus platyrhynchus</name>
    <name type="common">Svalbard reindeer</name>
    <dbReference type="NCBI Taxonomy" id="3082113"/>
    <lineage>
        <taxon>Eukaryota</taxon>
        <taxon>Metazoa</taxon>
        <taxon>Chordata</taxon>
        <taxon>Craniata</taxon>
        <taxon>Vertebrata</taxon>
        <taxon>Euteleostomi</taxon>
        <taxon>Mammalia</taxon>
        <taxon>Eutheria</taxon>
        <taxon>Laurasiatheria</taxon>
        <taxon>Artiodactyla</taxon>
        <taxon>Ruminantia</taxon>
        <taxon>Pecora</taxon>
        <taxon>Cervidae</taxon>
        <taxon>Odocoileinae</taxon>
        <taxon>Rangifer</taxon>
    </lineage>
</organism>
<feature type="region of interest" description="Disordered" evidence="1">
    <location>
        <begin position="426"/>
        <end position="462"/>
    </location>
</feature>
<protein>
    <submittedName>
        <fullName evidence="2">Uncharacterized protein</fullName>
    </submittedName>
</protein>
<sequence>MEKDILAHMEALTTQANDADSAAAYTGAPPAIQTVLQDANLDASSGGNVGQESMGPRESDEVEKMSNLSLCLNMEAEAPRPRAATNHTIWQRTNIRGRIGKKNSRKRRNRKERKMVYLPCPLILRTRASSAAPVLGHTPFLGPLLEDDIEVSVENETWEQRENSEGEKASILSQSQMTPAGALLPAASPTQSSAEWDSLVDNQEIKVEQENSRKGRNEKNKIMRSPWPLTVQAWASYMDPGPLPTAPLPMAPAGASAVAEDGVNTGLQSRYRKEEKDKMLLVTSYQSAQAGSPCSNVTSGHSSLEEVSFANGRLNVGEKSGCMRKDKKDQSVLSPSWPLTFQAWTSFRAKGAVQTLLQGESSMASVRMNMGQKSWPQVEENSKEEAKSILPCPVRVQADASFAAKAPGQDSFEGTSALKDLFSKLSQSRRRPQQGEESQVQGSAQFPLEPSQDWRNTERCPGDKDLWECEVMNFARQVDC</sequence>
<keyword evidence="3" id="KW-1185">Reference proteome</keyword>
<proteinExistence type="predicted"/>
<name>A0ABN9A4Q8_RANTA</name>
<evidence type="ECO:0000256" key="1">
    <source>
        <dbReference type="SAM" id="MobiDB-lite"/>
    </source>
</evidence>